<sequence>MAPVFRFPRPRTFLHLIPLRTAAEFIVFTLAINKITGLYGILALFTGYHLNPLQLSHYIYSLLVLGLACWLSPAIRARGDGAGVLKVVGLAWLYIADTIINSVYTTLFGLGWFIILAQHLNDTVGEGKLKVPGGDTMKDTAGFTDPEHPGVSHVEVVATPAAGALSGQQAVAYASTASQLSSTLFAEGSLASLVVLSLLWLVRIYFCLVILSFARSTVRSYVAQNSSSTYAQTEDATMAEHPFREGREEGAGWLGKLGRGMLKFPTKRYWLGKDESEDEWMRERMEARLASGRRDLRIKTGKGVGERERRARSGTGPPAPIGLEKLPK</sequence>
<dbReference type="OrthoDB" id="3338076at2759"/>
<reference evidence="3 4" key="2">
    <citation type="journal article" date="2021" name="Curr. Genet.">
        <title>Genetic response to nitrogen starvation in the aggressive Eucalyptus foliar pathogen Teratosphaeria destructans.</title>
        <authorList>
            <person name="Havenga M."/>
            <person name="Wingfield B.D."/>
            <person name="Wingfield M.J."/>
            <person name="Dreyer L.L."/>
            <person name="Roets F."/>
            <person name="Aylward J."/>
        </authorList>
    </citation>
    <scope>NUCLEOTIDE SEQUENCE [LARGE SCALE GENOMIC DNA]</scope>
    <source>
        <strain evidence="3">CMW44962</strain>
    </source>
</reference>
<accession>A0A9W7W2K4</accession>
<evidence type="ECO:0000313" key="4">
    <source>
        <dbReference type="Proteomes" id="UP001138500"/>
    </source>
</evidence>
<keyword evidence="2" id="KW-1133">Transmembrane helix</keyword>
<gene>
    <name evidence="3" type="ORF">Tdes44962_MAKER02686</name>
</gene>
<dbReference type="AlphaFoldDB" id="A0A9W7W2K4"/>
<feature type="transmembrane region" description="Helical" evidence="2">
    <location>
        <begin position="87"/>
        <end position="115"/>
    </location>
</feature>
<dbReference type="PANTHER" id="PTHR28077">
    <property type="entry name" value="INOSITOL PHOSPHORYLCERAMIDE SYNTHASE REGULATORY SUBUNIT KEI1"/>
    <property type="match status" value="1"/>
</dbReference>
<dbReference type="InterPro" id="IPR013862">
    <property type="entry name" value="Kei1"/>
</dbReference>
<keyword evidence="2" id="KW-0812">Transmembrane</keyword>
<dbReference type="GO" id="GO:0000139">
    <property type="term" value="C:Golgi membrane"/>
    <property type="evidence" value="ECO:0007669"/>
    <property type="project" value="TreeGrafter"/>
</dbReference>
<protein>
    <submittedName>
        <fullName evidence="3">Inositolphosphorylceramide synthase subunit Kei1</fullName>
    </submittedName>
</protein>
<evidence type="ECO:0000256" key="1">
    <source>
        <dbReference type="SAM" id="MobiDB-lite"/>
    </source>
</evidence>
<feature type="transmembrane region" description="Helical" evidence="2">
    <location>
        <begin position="190"/>
        <end position="214"/>
    </location>
</feature>
<comment type="caution">
    <text evidence="3">The sequence shown here is derived from an EMBL/GenBank/DDBJ whole genome shotgun (WGS) entry which is preliminary data.</text>
</comment>
<keyword evidence="2" id="KW-0472">Membrane</keyword>
<organism evidence="3 4">
    <name type="scientific">Teratosphaeria destructans</name>
    <dbReference type="NCBI Taxonomy" id="418781"/>
    <lineage>
        <taxon>Eukaryota</taxon>
        <taxon>Fungi</taxon>
        <taxon>Dikarya</taxon>
        <taxon>Ascomycota</taxon>
        <taxon>Pezizomycotina</taxon>
        <taxon>Dothideomycetes</taxon>
        <taxon>Dothideomycetidae</taxon>
        <taxon>Mycosphaerellales</taxon>
        <taxon>Teratosphaeriaceae</taxon>
        <taxon>Teratosphaeria</taxon>
    </lineage>
</organism>
<proteinExistence type="predicted"/>
<dbReference type="Proteomes" id="UP001138500">
    <property type="component" value="Unassembled WGS sequence"/>
</dbReference>
<name>A0A9W7W2K4_9PEZI</name>
<evidence type="ECO:0000256" key="2">
    <source>
        <dbReference type="SAM" id="Phobius"/>
    </source>
</evidence>
<dbReference type="GO" id="GO:0070916">
    <property type="term" value="C:inositol phosphoceramide synthase complex"/>
    <property type="evidence" value="ECO:0007669"/>
    <property type="project" value="TreeGrafter"/>
</dbReference>
<dbReference type="Pfam" id="PF08552">
    <property type="entry name" value="Kei1"/>
    <property type="match status" value="1"/>
</dbReference>
<feature type="region of interest" description="Disordered" evidence="1">
    <location>
        <begin position="297"/>
        <end position="328"/>
    </location>
</feature>
<feature type="compositionally biased region" description="Basic and acidic residues" evidence="1">
    <location>
        <begin position="297"/>
        <end position="311"/>
    </location>
</feature>
<dbReference type="GO" id="GO:0070917">
    <property type="term" value="F:inositol phosphoceramide synthase regulator activity"/>
    <property type="evidence" value="ECO:0007669"/>
    <property type="project" value="InterPro"/>
</dbReference>
<feature type="transmembrane region" description="Helical" evidence="2">
    <location>
        <begin position="21"/>
        <end position="45"/>
    </location>
</feature>
<evidence type="ECO:0000313" key="3">
    <source>
        <dbReference type="EMBL" id="KAH9827932.1"/>
    </source>
</evidence>
<keyword evidence="4" id="KW-1185">Reference proteome</keyword>
<reference evidence="3 4" key="1">
    <citation type="journal article" date="2018" name="IMA Fungus">
        <title>IMA Genome-F 10: Nine draft genome sequences of Claviceps purpurea s.lat., including C. arundinis, C. humidiphila, and C. cf. spartinae, pseudomolecules for the pitch canker pathogen Fusarium circinatum, draft genome of Davidsoniella eucalypti, Grosmannia galeiformis, Quambalaria eucalypti, and Teratosphaeria destructans.</title>
        <authorList>
            <person name="Wingfield B.D."/>
            <person name="Liu M."/>
            <person name="Nguyen H.D."/>
            <person name="Lane F.A."/>
            <person name="Morgan S.W."/>
            <person name="De Vos L."/>
            <person name="Wilken P.M."/>
            <person name="Duong T.A."/>
            <person name="Aylward J."/>
            <person name="Coetzee M.P."/>
            <person name="Dadej K."/>
            <person name="De Beer Z.W."/>
            <person name="Findlay W."/>
            <person name="Havenga M."/>
            <person name="Kolarik M."/>
            <person name="Menzies J.G."/>
            <person name="Naidoo K."/>
            <person name="Pochopski O."/>
            <person name="Shoukouhi P."/>
            <person name="Santana Q.C."/>
            <person name="Seifert K.A."/>
            <person name="Soal N."/>
            <person name="Steenkamp E.T."/>
            <person name="Tatham C.T."/>
            <person name="van der Nest M.A."/>
            <person name="Wingfield M.J."/>
        </authorList>
    </citation>
    <scope>NUCLEOTIDE SEQUENCE [LARGE SCALE GENOMIC DNA]</scope>
    <source>
        <strain evidence="3">CMW44962</strain>
    </source>
</reference>
<dbReference type="EMBL" id="RIBY02001845">
    <property type="protein sequence ID" value="KAH9827932.1"/>
    <property type="molecule type" value="Genomic_DNA"/>
</dbReference>
<dbReference type="PANTHER" id="PTHR28077:SF1">
    <property type="entry name" value="INOSITOL PHOSPHORYLCERAMIDE SYNTHASE REGULATORY SUBUNIT KEI1"/>
    <property type="match status" value="1"/>
</dbReference>
<dbReference type="GO" id="GO:0006673">
    <property type="term" value="P:inositol phosphoceramide metabolic process"/>
    <property type="evidence" value="ECO:0007669"/>
    <property type="project" value="InterPro"/>
</dbReference>
<feature type="transmembrane region" description="Helical" evidence="2">
    <location>
        <begin position="57"/>
        <end position="75"/>
    </location>
</feature>